<evidence type="ECO:0000313" key="2">
    <source>
        <dbReference type="EMBL" id="GFE80948.1"/>
    </source>
</evidence>
<proteinExistence type="predicted"/>
<dbReference type="InterPro" id="IPR036291">
    <property type="entry name" value="NAD(P)-bd_dom_sf"/>
</dbReference>
<dbReference type="InterPro" id="IPR001509">
    <property type="entry name" value="Epimerase_deHydtase"/>
</dbReference>
<evidence type="ECO:0000313" key="3">
    <source>
        <dbReference type="Proteomes" id="UP000445000"/>
    </source>
</evidence>
<reference evidence="3" key="1">
    <citation type="submission" date="2020-01" db="EMBL/GenBank/DDBJ databases">
        <title>'Steroidobacter agaridevorans' sp. nov., agar-degrading bacteria isolated from rhizosphere soils.</title>
        <authorList>
            <person name="Ikenaga M."/>
            <person name="Kataoka M."/>
            <person name="Murouchi A."/>
            <person name="Katsuragi S."/>
            <person name="Sakai M."/>
        </authorList>
    </citation>
    <scope>NUCLEOTIDE SEQUENCE [LARGE SCALE GENOMIC DNA]</scope>
    <source>
        <strain evidence="3">YU21-B</strain>
    </source>
</reference>
<gene>
    <name evidence="2" type="ORF">GCM10011487_29480</name>
</gene>
<evidence type="ECO:0000259" key="1">
    <source>
        <dbReference type="Pfam" id="PF01370"/>
    </source>
</evidence>
<keyword evidence="3" id="KW-1185">Reference proteome</keyword>
<sequence length="366" mass="39832">MSISINRREALLMAGAATLLAGETFAAEPKVKPMKVLILGGTGISGPHLVRELRAAGHQLTLLNRGKRNPGLFKDVETLIGDRAGPLDVLKGRDWDVVVDNSGYFPKQVKLSAELLKGHTQRYVYVSSISAYADLTPPGIDEDYQLAELKDPDATEISNDNYGGLKAACEKVVEQTFGDNQAVIRPSYIVGPGDSSDRFTYWPVRVARGGEVLAPGTAADTVQFIDVRDMADFMRACVERKIKGRYNLCNPPGAVTMGELLDASKRISKSNASFTWASQSFIEQQKLVENGEIPIWAPPVGKEAGATLVSSARAVAQGLRFRDLDTTIKDTLAWHEQRPAEQKAKLRAGLTADREAELLKQLKALA</sequence>
<dbReference type="GO" id="GO:0004029">
    <property type="term" value="F:aldehyde dehydrogenase (NAD+) activity"/>
    <property type="evidence" value="ECO:0007669"/>
    <property type="project" value="TreeGrafter"/>
</dbReference>
<dbReference type="Proteomes" id="UP000445000">
    <property type="component" value="Unassembled WGS sequence"/>
</dbReference>
<dbReference type="PANTHER" id="PTHR48079:SF6">
    <property type="entry name" value="NAD(P)-BINDING DOMAIN-CONTAINING PROTEIN-RELATED"/>
    <property type="match status" value="1"/>
</dbReference>
<dbReference type="GO" id="GO:0005737">
    <property type="term" value="C:cytoplasm"/>
    <property type="evidence" value="ECO:0007669"/>
    <property type="project" value="TreeGrafter"/>
</dbReference>
<dbReference type="RefSeq" id="WP_161812660.1">
    <property type="nucleotide sequence ID" value="NZ_BLJN01000003.1"/>
</dbReference>
<accession>A0A829YDN1</accession>
<dbReference type="AlphaFoldDB" id="A0A829YDN1"/>
<comment type="caution">
    <text evidence="2">The sequence shown here is derived from an EMBL/GenBank/DDBJ whole genome shotgun (WGS) entry which is preliminary data.</text>
</comment>
<organism evidence="2 3">
    <name type="scientific">Steroidobacter agaridevorans</name>
    <dbReference type="NCBI Taxonomy" id="2695856"/>
    <lineage>
        <taxon>Bacteria</taxon>
        <taxon>Pseudomonadati</taxon>
        <taxon>Pseudomonadota</taxon>
        <taxon>Gammaproteobacteria</taxon>
        <taxon>Steroidobacterales</taxon>
        <taxon>Steroidobacteraceae</taxon>
        <taxon>Steroidobacter</taxon>
    </lineage>
</organism>
<protein>
    <recommendedName>
        <fullName evidence="1">NAD-dependent epimerase/dehydratase domain-containing protein</fullName>
    </recommendedName>
</protein>
<name>A0A829YDN1_9GAMM</name>
<dbReference type="EMBL" id="BLJN01000003">
    <property type="protein sequence ID" value="GFE80948.1"/>
    <property type="molecule type" value="Genomic_DNA"/>
</dbReference>
<dbReference type="SUPFAM" id="SSF51735">
    <property type="entry name" value="NAD(P)-binding Rossmann-fold domains"/>
    <property type="match status" value="1"/>
</dbReference>
<feature type="domain" description="NAD-dependent epimerase/dehydratase" evidence="1">
    <location>
        <begin position="36"/>
        <end position="248"/>
    </location>
</feature>
<dbReference type="Gene3D" id="3.40.50.720">
    <property type="entry name" value="NAD(P)-binding Rossmann-like Domain"/>
    <property type="match status" value="1"/>
</dbReference>
<dbReference type="Pfam" id="PF01370">
    <property type="entry name" value="Epimerase"/>
    <property type="match status" value="1"/>
</dbReference>
<dbReference type="InterPro" id="IPR051783">
    <property type="entry name" value="NAD(P)-dependent_oxidoreduct"/>
</dbReference>
<dbReference type="PANTHER" id="PTHR48079">
    <property type="entry name" value="PROTEIN YEEZ"/>
    <property type="match status" value="1"/>
</dbReference>